<keyword evidence="3" id="KW-1185">Reference proteome</keyword>
<gene>
    <name evidence="2" type="ORF">QYS49_09170</name>
</gene>
<protein>
    <recommendedName>
        <fullName evidence="4">Outer membrane protein beta-barrel domain-containing protein</fullName>
    </recommendedName>
</protein>
<dbReference type="EMBL" id="CP129971">
    <property type="protein sequence ID" value="WKK77327.1"/>
    <property type="molecule type" value="Genomic_DNA"/>
</dbReference>
<feature type="signal peptide" evidence="1">
    <location>
        <begin position="1"/>
        <end position="21"/>
    </location>
</feature>
<accession>A0AA49GCB0</accession>
<dbReference type="RefSeq" id="WP_308349727.1">
    <property type="nucleotide sequence ID" value="NZ_CP129971.1"/>
</dbReference>
<evidence type="ECO:0000256" key="1">
    <source>
        <dbReference type="SAM" id="SignalP"/>
    </source>
</evidence>
<dbReference type="AlphaFoldDB" id="A0AA49GCB0"/>
<proteinExistence type="predicted"/>
<evidence type="ECO:0000313" key="3">
    <source>
        <dbReference type="Proteomes" id="UP001230496"/>
    </source>
</evidence>
<sequence>MKKLTIILIAIISLWSIDTNAQSFQKGDNLFNAGFGFGYYGYGLGAGRSFSIPAITANYELGVGDYIGVGPYAGIASYNYSRVGFDGGYSILAFGARASFHFTDILLNDALELDIDEEWDFYATLIFGFNIENYSGDLNYIEDDVVVSFGPNLGFRYFFNENFAVFMEAGYGSFSYGTLGLTVKM</sequence>
<evidence type="ECO:0000313" key="2">
    <source>
        <dbReference type="EMBL" id="WKK77327.1"/>
    </source>
</evidence>
<organism evidence="2 3">
    <name type="scientific">Marivirga salinarum</name>
    <dbReference type="NCBI Taxonomy" id="3059078"/>
    <lineage>
        <taxon>Bacteria</taxon>
        <taxon>Pseudomonadati</taxon>
        <taxon>Bacteroidota</taxon>
        <taxon>Cytophagia</taxon>
        <taxon>Cytophagales</taxon>
        <taxon>Marivirgaceae</taxon>
        <taxon>Marivirga</taxon>
    </lineage>
</organism>
<dbReference type="KEGG" id="msaa:QYS49_09170"/>
<feature type="chain" id="PRO_5041433239" description="Outer membrane protein beta-barrel domain-containing protein" evidence="1">
    <location>
        <begin position="22"/>
        <end position="185"/>
    </location>
</feature>
<evidence type="ECO:0008006" key="4">
    <source>
        <dbReference type="Google" id="ProtNLM"/>
    </source>
</evidence>
<name>A0AA49GCB0_9BACT</name>
<dbReference type="Proteomes" id="UP001230496">
    <property type="component" value="Chromosome"/>
</dbReference>
<reference evidence="2 3" key="1">
    <citation type="submission" date="2023-08" db="EMBL/GenBank/DDBJ databases">
        <title>Comparative genomics and taxonomic characterization of three novel marine species of genus Marivirga.</title>
        <authorList>
            <person name="Muhammad N."/>
            <person name="Kim S.-G."/>
        </authorList>
    </citation>
    <scope>NUCLEOTIDE SEQUENCE [LARGE SCALE GENOMIC DNA]</scope>
    <source>
        <strain evidence="2 3">BDSF4-3</strain>
    </source>
</reference>
<keyword evidence="1" id="KW-0732">Signal</keyword>